<dbReference type="Gene3D" id="1.10.150.280">
    <property type="entry name" value="AF1531-like domain"/>
    <property type="match status" value="1"/>
</dbReference>
<dbReference type="eggNOG" id="COG1555">
    <property type="taxonomic scope" value="Bacteria"/>
</dbReference>
<dbReference type="KEGG" id="cch:Cag_0543"/>
<organism evidence="1">
    <name type="scientific">Chlorobium chlorochromatii (strain CaD3)</name>
    <dbReference type="NCBI Taxonomy" id="340177"/>
    <lineage>
        <taxon>Bacteria</taxon>
        <taxon>Pseudomonadati</taxon>
        <taxon>Chlorobiota</taxon>
        <taxon>Chlorobiia</taxon>
        <taxon>Chlorobiales</taxon>
        <taxon>Chlorobiaceae</taxon>
        <taxon>Chlorobium/Pelodictyon group</taxon>
        <taxon>Chlorobium</taxon>
    </lineage>
</organism>
<protein>
    <recommendedName>
        <fullName evidence="2">Helix-hairpin-helix domain-containing protein</fullName>
    </recommendedName>
</protein>
<proteinExistence type="predicted"/>
<evidence type="ECO:0008006" key="2">
    <source>
        <dbReference type="Google" id="ProtNLM"/>
    </source>
</evidence>
<dbReference type="InterPro" id="IPR010994">
    <property type="entry name" value="RuvA_2-like"/>
</dbReference>
<dbReference type="OrthoDB" id="9766750at2"/>
<reference evidence="1" key="1">
    <citation type="submission" date="2005-08" db="EMBL/GenBank/DDBJ databases">
        <title>Complete sequence of Chlorobium chlorochromatii CaD3.</title>
        <authorList>
            <person name="Copeland A."/>
            <person name="Lucas S."/>
            <person name="Lapidus A."/>
            <person name="Barry K."/>
            <person name="Detter J.C."/>
            <person name="Glavina T."/>
            <person name="Hammon N."/>
            <person name="Israni S."/>
            <person name="Pitluck S."/>
            <person name="Bryant D."/>
            <person name="Schmutz J."/>
            <person name="Larimer F."/>
            <person name="Land M."/>
            <person name="Kyrpides N."/>
            <person name="Ivanova N."/>
            <person name="Richardson P."/>
        </authorList>
    </citation>
    <scope>NUCLEOTIDE SEQUENCE [LARGE SCALE GENOMIC DNA]</scope>
    <source>
        <strain evidence="1">CaD3</strain>
    </source>
</reference>
<dbReference type="HOGENOM" id="CLU_024854_0_0_10"/>
<dbReference type="AlphaFoldDB" id="Q3AT59"/>
<evidence type="ECO:0000313" key="1">
    <source>
        <dbReference type="EMBL" id="ABB27816.1"/>
    </source>
</evidence>
<dbReference type="EMBL" id="CP000108">
    <property type="protein sequence ID" value="ABB27816.1"/>
    <property type="molecule type" value="Genomic_DNA"/>
</dbReference>
<sequence>MQLPCIVPSTLRRYLPTLFVTSLALLPLTPISVYGEMAEDLAALSSSSESDYNSEVALALLEELRHHPLSINRATANELRQLPWLSAADVHAIIKYRTQKGAFRSLSELETILGKERATWLSPYLTVEAAPVPAKTTVRPKATSTSKKTKKVATTGSLYSRYFTEMPPRKGILTEKYEGGNSKMYHRAQFYAPHVSASVVQEKDIGEAAITDFTSLSVSVADVGMMERVVLGNYRLTLGQGLMIGQGRFFSKGAEVGGRLTTKTLMPYASASEEGFLQGAAATLQIQPIALTLFYSANQRDAIINKEGVITSLSSSGYHRTTLEVSRKDNITENVMGAHLRYRTAVAGMEATLGGGMMNYSYPYPFDELEPNEPVSTVLGATLTNVDATLSFGSGALFAEAAFASDPHDMAWFAGAEYEPLRGVTAVAALRRYGENFYSPFANAFAERGGGSNEEGLYTAVQAAFSKKVTLGAYYDRFTFPQLGSHYQQAADGFDARAWFSWQQSSLLCWNVQVQHKEKPEEKNQGTTKNPIWTPLPILTDRLQLNCEVTPHKGISLRTRFELKNVDKEYLLATQSFTGKMWYQQVGYRTENFSLKGRFTRFTTTDYAAAIYAYEDDLPLTSSLGMYSGDGSSLFAVATWQPMKQMKVAARYEVTRYNDRDVYSSGNDERATNAPSSLHVGCMLSF</sequence>
<accession>Q3AT59</accession>
<dbReference type="SUPFAM" id="SSF47781">
    <property type="entry name" value="RuvA domain 2-like"/>
    <property type="match status" value="1"/>
</dbReference>
<dbReference type="STRING" id="340177.Cag_0543"/>
<gene>
    <name evidence="1" type="ordered locus">Cag_0543</name>
</gene>
<dbReference type="Pfam" id="PF12836">
    <property type="entry name" value="HHH_3"/>
    <property type="match status" value="1"/>
</dbReference>
<name>Q3AT59_CHLCH</name>